<keyword evidence="8" id="KW-1185">Reference proteome</keyword>
<name>A0ABP0WZ81_9BRYO</name>
<evidence type="ECO:0000313" key="7">
    <source>
        <dbReference type="EMBL" id="CAK9272163.1"/>
    </source>
</evidence>
<dbReference type="InterPro" id="IPR051708">
    <property type="entry name" value="Plant_Aspart_Prot_A1"/>
</dbReference>
<dbReference type="InterPro" id="IPR034161">
    <property type="entry name" value="Pepsin-like_plant"/>
</dbReference>
<evidence type="ECO:0000256" key="5">
    <source>
        <dbReference type="ARBA" id="ARBA00023180"/>
    </source>
</evidence>
<dbReference type="InterPro" id="IPR033121">
    <property type="entry name" value="PEPTIDASE_A1"/>
</dbReference>
<evidence type="ECO:0000256" key="4">
    <source>
        <dbReference type="ARBA" id="ARBA00022801"/>
    </source>
</evidence>
<comment type="similarity">
    <text evidence="1">Belongs to the peptidase A1 family.</text>
</comment>
<accession>A0ABP0WZ81</accession>
<dbReference type="Pfam" id="PF14543">
    <property type="entry name" value="TAXi_N"/>
    <property type="match status" value="1"/>
</dbReference>
<keyword evidence="4" id="KW-0378">Hydrolase</keyword>
<protein>
    <recommendedName>
        <fullName evidence="6">Peptidase A1 domain-containing protein</fullName>
    </recommendedName>
</protein>
<dbReference type="SUPFAM" id="SSF50630">
    <property type="entry name" value="Acid proteases"/>
    <property type="match status" value="1"/>
</dbReference>
<evidence type="ECO:0000256" key="2">
    <source>
        <dbReference type="ARBA" id="ARBA00022670"/>
    </source>
</evidence>
<proteinExistence type="inferred from homology"/>
<reference evidence="7" key="1">
    <citation type="submission" date="2024-02" db="EMBL/GenBank/DDBJ databases">
        <authorList>
            <consortium name="ELIXIR-Norway"/>
            <consortium name="Elixir Norway"/>
        </authorList>
    </citation>
    <scope>NUCLEOTIDE SEQUENCE</scope>
</reference>
<dbReference type="CDD" id="cd05476">
    <property type="entry name" value="pepsin_A_like_plant"/>
    <property type="match status" value="1"/>
</dbReference>
<dbReference type="PRINTS" id="PR00792">
    <property type="entry name" value="PEPSIN"/>
</dbReference>
<evidence type="ECO:0000256" key="3">
    <source>
        <dbReference type="ARBA" id="ARBA00022750"/>
    </source>
</evidence>
<keyword evidence="5" id="KW-0325">Glycoprotein</keyword>
<dbReference type="Gene3D" id="2.40.70.10">
    <property type="entry name" value="Acid Proteases"/>
    <property type="match status" value="2"/>
</dbReference>
<evidence type="ECO:0000259" key="6">
    <source>
        <dbReference type="PROSITE" id="PS51767"/>
    </source>
</evidence>
<dbReference type="InterPro" id="IPR021109">
    <property type="entry name" value="Peptidase_aspartic_dom_sf"/>
</dbReference>
<dbReference type="InterPro" id="IPR001461">
    <property type="entry name" value="Aspartic_peptidase_A1"/>
</dbReference>
<evidence type="ECO:0000313" key="8">
    <source>
        <dbReference type="Proteomes" id="UP001497444"/>
    </source>
</evidence>
<organism evidence="7 8">
    <name type="scientific">Sphagnum jensenii</name>
    <dbReference type="NCBI Taxonomy" id="128206"/>
    <lineage>
        <taxon>Eukaryota</taxon>
        <taxon>Viridiplantae</taxon>
        <taxon>Streptophyta</taxon>
        <taxon>Embryophyta</taxon>
        <taxon>Bryophyta</taxon>
        <taxon>Sphagnophytina</taxon>
        <taxon>Sphagnopsida</taxon>
        <taxon>Sphagnales</taxon>
        <taxon>Sphagnaceae</taxon>
        <taxon>Sphagnum</taxon>
    </lineage>
</organism>
<feature type="domain" description="Peptidase A1" evidence="6">
    <location>
        <begin position="96"/>
        <end position="450"/>
    </location>
</feature>
<dbReference type="PROSITE" id="PS51767">
    <property type="entry name" value="PEPTIDASE_A1"/>
    <property type="match status" value="1"/>
</dbReference>
<dbReference type="InterPro" id="IPR032799">
    <property type="entry name" value="TAXi_C"/>
</dbReference>
<dbReference type="Pfam" id="PF14541">
    <property type="entry name" value="TAXi_C"/>
    <property type="match status" value="1"/>
</dbReference>
<dbReference type="Proteomes" id="UP001497444">
    <property type="component" value="Chromosome 4"/>
</dbReference>
<evidence type="ECO:0000256" key="1">
    <source>
        <dbReference type="ARBA" id="ARBA00007447"/>
    </source>
</evidence>
<dbReference type="InterPro" id="IPR032861">
    <property type="entry name" value="TAXi_N"/>
</dbReference>
<dbReference type="PANTHER" id="PTHR47967">
    <property type="entry name" value="OS07G0603500 PROTEIN-RELATED"/>
    <property type="match status" value="1"/>
</dbReference>
<sequence length="455" mass="49225">MGVVIFAMFWCSDQAPDHIFGSCLILQVLKSYWIHRDHPDSPASAASTYNTSSQSERIAAAARRSLTRAEYFSHRVLDDSSSGNFDSPVEAVGSDYAMAVSVGTPPRQFIVNIDTGSDLVWLNCKPCIQCIVNATDKPFDPTQSTSYREASCTDAACTGFPHRNSSCGSPGGCGYTYLYGDGAASTYTSGIVAYETFTFTALNRSSFAIEHITFGCGQNESLNRFRRYDGFVGLAQGSFSLPRQLSLVSGFTDIFSYCLIPFGGTAANHSTFYFGVPETNISTYTLIYSNPLTSYYYVNLTGISVGDVSLNIPADFFNINSTDGSGGIIFDSGTTLTMLIGVAYDLVVGEFASQYDLPVVSIPPYVCFNVSNATASTIVPNIVFHLQSVSDAEPVDFVLSLENVFLRYSETVECLTILSRNPPSAMIIGNTAQANHEMVFDRANGQIGWASTTCT</sequence>
<gene>
    <name evidence="7" type="ORF">CSSPJE1EN1_LOCUS17641</name>
</gene>
<keyword evidence="3" id="KW-0064">Aspartyl protease</keyword>
<dbReference type="PANTHER" id="PTHR47967:SF128">
    <property type="entry name" value="ASPARTIC PROTEINASE CDR1-LIKE"/>
    <property type="match status" value="1"/>
</dbReference>
<keyword evidence="2" id="KW-0645">Protease</keyword>
<dbReference type="EMBL" id="OZ020099">
    <property type="protein sequence ID" value="CAK9272163.1"/>
    <property type="molecule type" value="Genomic_DNA"/>
</dbReference>